<evidence type="ECO:0000313" key="3">
    <source>
        <dbReference type="EMBL" id="KAK8042955.1"/>
    </source>
</evidence>
<name>A0ABR1T8M1_9PEZI</name>
<dbReference type="RefSeq" id="XP_066709808.1">
    <property type="nucleotide sequence ID" value="XM_066864847.1"/>
</dbReference>
<sequence length="227" mass="24194">MWVATNQCLGGSATCTEAVSRLNYLQQYPGARPVGNMAFSIAMNQASAELYVSWKTDELEYYMREAAAFYLKRPKGFLEFRRYVRNILDWGKGPRLEDLQEAFDTVLEEDRKIASAQAKQRPAPSSASGSSASLKRPQRAPDAKQAPVDGHSTSGSRGYAQPSGYQSASAASGSRSYQSGSYAGGGGSRSGPGSGSSFRGGRDRSPSPPVSTSGATQSKTPKPSGLR</sequence>
<feature type="region of interest" description="Disordered" evidence="1">
    <location>
        <begin position="113"/>
        <end position="227"/>
    </location>
</feature>
<keyword evidence="4" id="KW-1185">Reference proteome</keyword>
<reference evidence="3 4" key="1">
    <citation type="submission" date="2023-01" db="EMBL/GenBank/DDBJ databases">
        <title>Analysis of 21 Apiospora genomes using comparative genomics revels a genus with tremendous synthesis potential of carbohydrate active enzymes and secondary metabolites.</title>
        <authorList>
            <person name="Sorensen T."/>
        </authorList>
    </citation>
    <scope>NUCLEOTIDE SEQUENCE [LARGE SCALE GENOMIC DNA]</scope>
    <source>
        <strain evidence="3 4">CBS 135458</strain>
    </source>
</reference>
<comment type="caution">
    <text evidence="3">The sequence shown here is derived from an EMBL/GenBank/DDBJ whole genome shotgun (WGS) entry which is preliminary data.</text>
</comment>
<feature type="compositionally biased region" description="Polar residues" evidence="1">
    <location>
        <begin position="210"/>
        <end position="221"/>
    </location>
</feature>
<accession>A0ABR1T8M1</accession>
<evidence type="ECO:0000259" key="2">
    <source>
        <dbReference type="Pfam" id="PF25545"/>
    </source>
</evidence>
<evidence type="ECO:0000313" key="4">
    <source>
        <dbReference type="Proteomes" id="UP001480595"/>
    </source>
</evidence>
<dbReference type="Proteomes" id="UP001480595">
    <property type="component" value="Unassembled WGS sequence"/>
</dbReference>
<evidence type="ECO:0000256" key="1">
    <source>
        <dbReference type="SAM" id="MobiDB-lite"/>
    </source>
</evidence>
<feature type="compositionally biased region" description="Low complexity" evidence="1">
    <location>
        <begin position="160"/>
        <end position="181"/>
    </location>
</feature>
<dbReference type="PANTHER" id="PTHR42470">
    <property type="entry name" value="VAST DOMAIN-CONTAINING PROTEIN"/>
    <property type="match status" value="1"/>
</dbReference>
<dbReference type="Pfam" id="PF25545">
    <property type="entry name" value="DUF7924"/>
    <property type="match status" value="1"/>
</dbReference>
<proteinExistence type="predicted"/>
<feature type="compositionally biased region" description="Gly residues" evidence="1">
    <location>
        <begin position="182"/>
        <end position="194"/>
    </location>
</feature>
<feature type="compositionally biased region" description="Low complexity" evidence="1">
    <location>
        <begin position="122"/>
        <end position="133"/>
    </location>
</feature>
<dbReference type="EMBL" id="JAQQWL010000013">
    <property type="protein sequence ID" value="KAK8042955.1"/>
    <property type="molecule type" value="Genomic_DNA"/>
</dbReference>
<organism evidence="3 4">
    <name type="scientific">Apiospora phragmitis</name>
    <dbReference type="NCBI Taxonomy" id="2905665"/>
    <lineage>
        <taxon>Eukaryota</taxon>
        <taxon>Fungi</taxon>
        <taxon>Dikarya</taxon>
        <taxon>Ascomycota</taxon>
        <taxon>Pezizomycotina</taxon>
        <taxon>Sordariomycetes</taxon>
        <taxon>Xylariomycetidae</taxon>
        <taxon>Amphisphaeriales</taxon>
        <taxon>Apiosporaceae</taxon>
        <taxon>Apiospora</taxon>
    </lineage>
</organism>
<dbReference type="PANTHER" id="PTHR42470:SF1">
    <property type="entry name" value="VAST DOMAIN-CONTAINING PROTEIN"/>
    <property type="match status" value="1"/>
</dbReference>
<gene>
    <name evidence="3" type="ORF">PG994_013438</name>
</gene>
<protein>
    <recommendedName>
        <fullName evidence="2">DUF7924 domain-containing protein</fullName>
    </recommendedName>
</protein>
<feature type="domain" description="DUF7924" evidence="2">
    <location>
        <begin position="1"/>
        <end position="102"/>
    </location>
</feature>
<dbReference type="GeneID" id="92097910"/>
<dbReference type="InterPro" id="IPR057684">
    <property type="entry name" value="DUF7924"/>
</dbReference>